<keyword evidence="1" id="KW-0245">EGF-like domain</keyword>
<dbReference type="EMBL" id="UZAF01020568">
    <property type="protein sequence ID" value="VDO71003.1"/>
    <property type="molecule type" value="Genomic_DNA"/>
</dbReference>
<name>A0A0N4X259_HAEPC</name>
<feature type="signal peptide" evidence="3">
    <location>
        <begin position="1"/>
        <end position="29"/>
    </location>
</feature>
<keyword evidence="3" id="KW-0732">Signal</keyword>
<evidence type="ECO:0000256" key="3">
    <source>
        <dbReference type="SAM" id="SignalP"/>
    </source>
</evidence>
<feature type="domain" description="EGF-like" evidence="4">
    <location>
        <begin position="23"/>
        <end position="60"/>
    </location>
</feature>
<dbReference type="PROSITE" id="PS01186">
    <property type="entry name" value="EGF_2"/>
    <property type="match status" value="1"/>
</dbReference>
<dbReference type="InterPro" id="IPR000742">
    <property type="entry name" value="EGF"/>
</dbReference>
<proteinExistence type="predicted"/>
<comment type="caution">
    <text evidence="1">Lacks conserved residue(s) required for the propagation of feature annotation.</text>
</comment>
<evidence type="ECO:0000259" key="4">
    <source>
        <dbReference type="PROSITE" id="PS50026"/>
    </source>
</evidence>
<dbReference type="WBParaSite" id="HPLM_0001843501-mRNA-1">
    <property type="protein sequence ID" value="HPLM_0001843501-mRNA-1"/>
    <property type="gene ID" value="HPLM_0001843501"/>
</dbReference>
<evidence type="ECO:0000256" key="1">
    <source>
        <dbReference type="PROSITE-ProRule" id="PRU00076"/>
    </source>
</evidence>
<feature type="chain" id="PRO_5043124234" evidence="3">
    <location>
        <begin position="30"/>
        <end position="258"/>
    </location>
</feature>
<accession>A0A0N4X259</accession>
<dbReference type="PROSITE" id="PS50026">
    <property type="entry name" value="EGF_3"/>
    <property type="match status" value="1"/>
</dbReference>
<keyword evidence="1" id="KW-1015">Disulfide bond</keyword>
<evidence type="ECO:0000313" key="6">
    <source>
        <dbReference type="Proteomes" id="UP000268014"/>
    </source>
</evidence>
<dbReference type="PROSITE" id="PS00022">
    <property type="entry name" value="EGF_1"/>
    <property type="match status" value="1"/>
</dbReference>
<reference evidence="5 6" key="2">
    <citation type="submission" date="2018-11" db="EMBL/GenBank/DDBJ databases">
        <authorList>
            <consortium name="Pathogen Informatics"/>
        </authorList>
    </citation>
    <scope>NUCLEOTIDE SEQUENCE [LARGE SCALE GENOMIC DNA]</scope>
    <source>
        <strain evidence="5 6">MHpl1</strain>
    </source>
</reference>
<feature type="region of interest" description="Disordered" evidence="2">
    <location>
        <begin position="234"/>
        <end position="258"/>
    </location>
</feature>
<dbReference type="OrthoDB" id="5911248at2759"/>
<sequence length="258" mass="29487">MFVVQLFSCTGVMRWRIHLLQLLLELCEGSKTICHNGGYPHPLHCNKCVCPEGYAGTRCNRRPKESPNECGQTFTASTEWKEFTDFLGDYKSHGNYTKCYYWIEVSGAVLLNVKSLELVSFSEEHALEGCLNAGVEIKTNENQQLTGYRPLLNLHSNIALRFCSPSAAGTKLRSFSKRVPIITWNRAYISRTVLRYRQGNIMVSVTEHVKTTPNFFSSEERTSTNYMEVTIPRDSAPYHYTTPPPPVEEQNQCKDHYQ</sequence>
<gene>
    <name evidence="5" type="ORF">HPLM_LOCUS18427</name>
</gene>
<keyword evidence="6" id="KW-1185">Reference proteome</keyword>
<organism evidence="7">
    <name type="scientific">Haemonchus placei</name>
    <name type="common">Barber's pole worm</name>
    <dbReference type="NCBI Taxonomy" id="6290"/>
    <lineage>
        <taxon>Eukaryota</taxon>
        <taxon>Metazoa</taxon>
        <taxon>Ecdysozoa</taxon>
        <taxon>Nematoda</taxon>
        <taxon>Chromadorea</taxon>
        <taxon>Rhabditida</taxon>
        <taxon>Rhabditina</taxon>
        <taxon>Rhabditomorpha</taxon>
        <taxon>Strongyloidea</taxon>
        <taxon>Trichostrongylidae</taxon>
        <taxon>Haemonchus</taxon>
    </lineage>
</organism>
<dbReference type="Proteomes" id="UP000268014">
    <property type="component" value="Unassembled WGS sequence"/>
</dbReference>
<feature type="disulfide bond" evidence="1">
    <location>
        <begin position="50"/>
        <end position="59"/>
    </location>
</feature>
<dbReference type="AlphaFoldDB" id="A0A0N4X259"/>
<evidence type="ECO:0000313" key="7">
    <source>
        <dbReference type="WBParaSite" id="HPLM_0001843501-mRNA-1"/>
    </source>
</evidence>
<protein>
    <submittedName>
        <fullName evidence="7">EGF-like domain-containing protein</fullName>
    </submittedName>
</protein>
<reference evidence="7" key="1">
    <citation type="submission" date="2017-02" db="UniProtKB">
        <authorList>
            <consortium name="WormBaseParasite"/>
        </authorList>
    </citation>
    <scope>IDENTIFICATION</scope>
</reference>
<evidence type="ECO:0000256" key="2">
    <source>
        <dbReference type="SAM" id="MobiDB-lite"/>
    </source>
</evidence>
<evidence type="ECO:0000313" key="5">
    <source>
        <dbReference type="EMBL" id="VDO71003.1"/>
    </source>
</evidence>